<evidence type="ECO:0000313" key="15">
    <source>
        <dbReference type="Proteomes" id="UP001165289"/>
    </source>
</evidence>
<feature type="region of interest" description="Disordered" evidence="9">
    <location>
        <begin position="1"/>
        <end position="171"/>
    </location>
</feature>
<dbReference type="EMBL" id="KX216833">
    <property type="protein sequence ID" value="AQX83038.1"/>
    <property type="molecule type" value="mRNA"/>
</dbReference>
<comment type="catalytic activity">
    <reaction evidence="6">
        <text>ATP + H2O = ADP + phosphate + H(+)</text>
        <dbReference type="Rhea" id="RHEA:13065"/>
        <dbReference type="ChEBI" id="CHEBI:15377"/>
        <dbReference type="ChEBI" id="CHEBI:15378"/>
        <dbReference type="ChEBI" id="CHEBI:30616"/>
        <dbReference type="ChEBI" id="CHEBI:43474"/>
        <dbReference type="ChEBI" id="CHEBI:456216"/>
        <dbReference type="EC" id="3.6.4.13"/>
    </reaction>
</comment>
<accession>A0A1W5RU36</accession>
<feature type="compositionally biased region" description="Polar residues" evidence="9">
    <location>
        <begin position="105"/>
        <end position="124"/>
    </location>
</feature>
<evidence type="ECO:0000256" key="7">
    <source>
        <dbReference type="PROSITE-ProRule" id="PRU00552"/>
    </source>
</evidence>
<feature type="domain" description="DEAD-box RNA helicase Q" evidence="12">
    <location>
        <begin position="206"/>
        <end position="234"/>
    </location>
</feature>
<feature type="domain" description="Helicase C-terminal" evidence="11">
    <location>
        <begin position="449"/>
        <end position="595"/>
    </location>
</feature>
<dbReference type="InterPro" id="IPR014014">
    <property type="entry name" value="RNA_helicase_DEAD_Q_motif"/>
</dbReference>
<dbReference type="GO" id="GO:0016787">
    <property type="term" value="F:hydrolase activity"/>
    <property type="evidence" value="ECO:0007669"/>
    <property type="project" value="UniProtKB-KW"/>
</dbReference>
<keyword evidence="4 8" id="KW-0347">Helicase</keyword>
<dbReference type="PROSITE" id="PS00039">
    <property type="entry name" value="DEAD_ATP_HELICASE"/>
    <property type="match status" value="1"/>
</dbReference>
<comment type="similarity">
    <text evidence="8">Belongs to the DEAD box helicase family.</text>
</comment>
<dbReference type="OrthoDB" id="196131at2759"/>
<dbReference type="Gene3D" id="3.40.50.300">
    <property type="entry name" value="P-loop containing nucleotide triphosphate hydrolases"/>
    <property type="match status" value="2"/>
</dbReference>
<evidence type="ECO:0000256" key="6">
    <source>
        <dbReference type="ARBA" id="ARBA00047984"/>
    </source>
</evidence>
<dbReference type="EMBL" id="JAKMXF010000188">
    <property type="protein sequence ID" value="KAI6655590.1"/>
    <property type="molecule type" value="Genomic_DNA"/>
</dbReference>
<evidence type="ECO:0000256" key="1">
    <source>
        <dbReference type="ARBA" id="ARBA00012552"/>
    </source>
</evidence>
<gene>
    <name evidence="14" type="ORF">LOD99_2089</name>
</gene>
<dbReference type="FunFam" id="3.40.50.300:FF:000008">
    <property type="entry name" value="ATP-dependent RNA helicase RhlB"/>
    <property type="match status" value="1"/>
</dbReference>
<feature type="compositionally biased region" description="Polar residues" evidence="9">
    <location>
        <begin position="633"/>
        <end position="666"/>
    </location>
</feature>
<sequence length="672" mass="76042">MASGYDSGQMHQGGNYPHSDRSRGNYNDNQTQGSFRNGFPKDMHEGNGRYQQQGQPDWNRDAHEGRNYQGSGYSRDYNGGGRYQSEDRRGNPHNGYDQRDRYNSDRQAQQGYQGRNSSYRGTQQRGYSGSYDRSRGRGEYRGGGGGRGRGRGDGRDNNGPSKPNIPYIPSDNQAHFDDPIPQGDMFYRYQDLKVDITGDDIPKHVNSFGEIDFCKSVFENIAKSNYKEMTPVQKYAIPAILARRDLMGCAETGSGKTATFLLPIISSMLKLNICSDPNQKGIISPTALVLVPTRELAIQVYQEAQRFSYGSDIQPGLYYGGTSISHQNRVLTKGCHILVATPGRLLDCLRNRRITLKMLRFLIVDEADRMFDIGFLPDVEDICTKYEMPSRDRRQTILFSATLPKEVQRLADNILSTNYLFITVGKQGKPAHNIKQVILEVPTTEKMRRVIKILKDCNGKKVIVFVENKRQTDLLASQICQEHMQATSIHGSRMQQEREQALYDFKSGKRMILIATGVAARGLDIKNVDHVINYDLPLNDFNEYVHRIGRTGRIGNVGLATSFFDLNTDSCIARRLVHLLSFTQQDVPQFLEDSAEQAIGTQHGPSMEEFGGTDRRPNYKNSPRYRGHDQQYDYGNQGSFDSFPTQSHQQQLSPPRTTHQSPPSRSKQSDWD</sequence>
<dbReference type="Pfam" id="PF00270">
    <property type="entry name" value="DEAD"/>
    <property type="match status" value="1"/>
</dbReference>
<dbReference type="InterPro" id="IPR011545">
    <property type="entry name" value="DEAD/DEAH_box_helicase_dom"/>
</dbReference>
<dbReference type="Proteomes" id="UP001165289">
    <property type="component" value="Unassembled WGS sequence"/>
</dbReference>
<dbReference type="InterPro" id="IPR000629">
    <property type="entry name" value="RNA-helicase_DEAD-box_CS"/>
</dbReference>
<dbReference type="GO" id="GO:0003676">
    <property type="term" value="F:nucleic acid binding"/>
    <property type="evidence" value="ECO:0007669"/>
    <property type="project" value="InterPro"/>
</dbReference>
<dbReference type="SMART" id="SM00490">
    <property type="entry name" value="HELICc"/>
    <property type="match status" value="1"/>
</dbReference>
<reference evidence="14 15" key="3">
    <citation type="journal article" date="2023" name="BMC Biol.">
        <title>The compact genome of the sponge Oopsacas minuta (Hexactinellida) is lacking key metazoan core genes.</title>
        <authorList>
            <person name="Santini S."/>
            <person name="Schenkelaars Q."/>
            <person name="Jourda C."/>
            <person name="Duchesne M."/>
            <person name="Belahbib H."/>
            <person name="Rocher C."/>
            <person name="Selva M."/>
            <person name="Riesgo A."/>
            <person name="Vervoort M."/>
            <person name="Leys S.P."/>
            <person name="Kodjabachian L."/>
            <person name="Le Bivic A."/>
            <person name="Borchiellini C."/>
            <person name="Claverie J.M."/>
            <person name="Renard E."/>
        </authorList>
    </citation>
    <scope>NUCLEOTIDE SEQUENCE [LARGE SCALE GENOMIC DNA]</scope>
    <source>
        <strain evidence="14">SPO-2</strain>
    </source>
</reference>
<evidence type="ECO:0000256" key="3">
    <source>
        <dbReference type="ARBA" id="ARBA00022801"/>
    </source>
</evidence>
<dbReference type="SMART" id="SM00487">
    <property type="entry name" value="DEXDc"/>
    <property type="match status" value="1"/>
</dbReference>
<dbReference type="GO" id="GO:0005524">
    <property type="term" value="F:ATP binding"/>
    <property type="evidence" value="ECO:0007669"/>
    <property type="project" value="UniProtKB-KW"/>
</dbReference>
<evidence type="ECO:0000313" key="14">
    <source>
        <dbReference type="EMBL" id="KAI6655590.1"/>
    </source>
</evidence>
<evidence type="ECO:0000256" key="4">
    <source>
        <dbReference type="ARBA" id="ARBA00022806"/>
    </source>
</evidence>
<dbReference type="EC" id="3.6.4.13" evidence="1"/>
<reference evidence="13" key="1">
    <citation type="submission" date="2016-05" db="EMBL/GenBank/DDBJ databases">
        <title>The stepping stone for understanding somatic and germ lines origins.</title>
        <authorList>
            <person name="Fierro-Constain L."/>
            <person name="Schenkelaars Q."/>
            <person name="Gazave E."/>
            <person name="Haguenauer A."/>
            <person name="Ereskovsky A."/>
            <person name="Borchiellini C."/>
        </authorList>
    </citation>
    <scope>NUCLEOTIDE SEQUENCE</scope>
</reference>
<name>A0A1W5RU36_9METZ</name>
<reference evidence="14" key="2">
    <citation type="submission" date="2022-02" db="EMBL/GenBank/DDBJ databases">
        <authorList>
            <person name="Santini S."/>
            <person name="Jourda C."/>
            <person name="Belahbib H."/>
            <person name="Rocher C."/>
            <person name="Selva M."/>
            <person name="Borchiellini C."/>
            <person name="Renard E."/>
        </authorList>
    </citation>
    <scope>NUCLEOTIDE SEQUENCE</scope>
    <source>
        <strain evidence="14">SPO-2</strain>
    </source>
</reference>
<evidence type="ECO:0000256" key="2">
    <source>
        <dbReference type="ARBA" id="ARBA00022741"/>
    </source>
</evidence>
<evidence type="ECO:0000259" key="12">
    <source>
        <dbReference type="PROSITE" id="PS51195"/>
    </source>
</evidence>
<feature type="region of interest" description="Disordered" evidence="9">
    <location>
        <begin position="602"/>
        <end position="672"/>
    </location>
</feature>
<keyword evidence="15" id="KW-1185">Reference proteome</keyword>
<keyword evidence="2 8" id="KW-0547">Nucleotide-binding</keyword>
<feature type="compositionally biased region" description="Basic and acidic residues" evidence="9">
    <location>
        <begin position="84"/>
        <end position="104"/>
    </location>
</feature>
<dbReference type="PANTHER" id="PTHR47958">
    <property type="entry name" value="ATP-DEPENDENT RNA HELICASE DBP3"/>
    <property type="match status" value="1"/>
</dbReference>
<dbReference type="GO" id="GO:0003724">
    <property type="term" value="F:RNA helicase activity"/>
    <property type="evidence" value="ECO:0007669"/>
    <property type="project" value="UniProtKB-EC"/>
</dbReference>
<dbReference type="InterPro" id="IPR014001">
    <property type="entry name" value="Helicase_ATP-bd"/>
</dbReference>
<evidence type="ECO:0000259" key="10">
    <source>
        <dbReference type="PROSITE" id="PS51192"/>
    </source>
</evidence>
<protein>
    <recommendedName>
        <fullName evidence="1">RNA helicase</fullName>
        <ecNumber evidence="1">3.6.4.13</ecNumber>
    </recommendedName>
</protein>
<dbReference type="InterPro" id="IPR027417">
    <property type="entry name" value="P-loop_NTPase"/>
</dbReference>
<evidence type="ECO:0000256" key="8">
    <source>
        <dbReference type="RuleBase" id="RU000492"/>
    </source>
</evidence>
<feature type="domain" description="Helicase ATP-binding" evidence="10">
    <location>
        <begin position="237"/>
        <end position="421"/>
    </location>
</feature>
<proteinExistence type="evidence at transcript level"/>
<dbReference type="PROSITE" id="PS51194">
    <property type="entry name" value="HELICASE_CTER"/>
    <property type="match status" value="1"/>
</dbReference>
<organism evidence="13">
    <name type="scientific">Oopsacas minuta</name>
    <dbReference type="NCBI Taxonomy" id="111878"/>
    <lineage>
        <taxon>Eukaryota</taxon>
        <taxon>Metazoa</taxon>
        <taxon>Porifera</taxon>
        <taxon>Hexactinellida</taxon>
        <taxon>Hexasterophora</taxon>
        <taxon>Lyssacinosida</taxon>
        <taxon>Leucopsacidae</taxon>
        <taxon>Oopsacas</taxon>
    </lineage>
</organism>
<dbReference type="InterPro" id="IPR001650">
    <property type="entry name" value="Helicase_C-like"/>
</dbReference>
<dbReference type="PROSITE" id="PS51192">
    <property type="entry name" value="HELICASE_ATP_BIND_1"/>
    <property type="match status" value="1"/>
</dbReference>
<keyword evidence="5 8" id="KW-0067">ATP-binding</keyword>
<keyword evidence="3 8" id="KW-0378">Hydrolase</keyword>
<dbReference type="AlphaFoldDB" id="A0A1W5RU36"/>
<dbReference type="PROSITE" id="PS51195">
    <property type="entry name" value="Q_MOTIF"/>
    <property type="match status" value="1"/>
</dbReference>
<evidence type="ECO:0000259" key="11">
    <source>
        <dbReference type="PROSITE" id="PS51194"/>
    </source>
</evidence>
<dbReference type="Pfam" id="PF00271">
    <property type="entry name" value="Helicase_C"/>
    <property type="match status" value="1"/>
</dbReference>
<feature type="short sequence motif" description="Q motif" evidence="7">
    <location>
        <begin position="206"/>
        <end position="234"/>
    </location>
</feature>
<evidence type="ECO:0000256" key="5">
    <source>
        <dbReference type="ARBA" id="ARBA00022840"/>
    </source>
</evidence>
<evidence type="ECO:0000313" key="13">
    <source>
        <dbReference type="EMBL" id="AQX83038.1"/>
    </source>
</evidence>
<dbReference type="SUPFAM" id="SSF52540">
    <property type="entry name" value="P-loop containing nucleoside triphosphate hydrolases"/>
    <property type="match status" value="1"/>
</dbReference>
<dbReference type="CDD" id="cd18787">
    <property type="entry name" value="SF2_C_DEAD"/>
    <property type="match status" value="1"/>
</dbReference>
<dbReference type="FunFam" id="3.40.50.300:FF:000397">
    <property type="entry name" value="Probable ATP-dependent RNA helicase DDX4"/>
    <property type="match status" value="1"/>
</dbReference>
<feature type="compositionally biased region" description="Polar residues" evidence="9">
    <location>
        <begin position="24"/>
        <end position="35"/>
    </location>
</feature>
<evidence type="ECO:0000256" key="9">
    <source>
        <dbReference type="SAM" id="MobiDB-lite"/>
    </source>
</evidence>